<name>A0AAV0EHI5_9ASTE</name>
<dbReference type="PROSITE" id="PS50891">
    <property type="entry name" value="LOB"/>
    <property type="match status" value="1"/>
</dbReference>
<protein>
    <recommendedName>
        <fullName evidence="2">LOB domain-containing protein</fullName>
    </recommendedName>
</protein>
<keyword evidence="4" id="KW-1185">Reference proteome</keyword>
<proteinExistence type="inferred from homology"/>
<evidence type="ECO:0000313" key="3">
    <source>
        <dbReference type="EMBL" id="CAH9123651.1"/>
    </source>
</evidence>
<dbReference type="PANTHER" id="PTHR31301:SF19">
    <property type="entry name" value="LOB DOMAIN-CONTAINING PROTEIN 2"/>
    <property type="match status" value="1"/>
</dbReference>
<dbReference type="Pfam" id="PF03195">
    <property type="entry name" value="LOB"/>
    <property type="match status" value="1"/>
</dbReference>
<comment type="similarity">
    <text evidence="1">Belongs to the LOB domain-containing protein family.</text>
</comment>
<dbReference type="InterPro" id="IPR004883">
    <property type="entry name" value="LOB"/>
</dbReference>
<sequence length="279" mass="32224">MQNDDEGGRNAPACAACKHQRKKCKPENCVLWPHFRSDRMREFLAVHRVFGIANMSRMLRQLRSHEERHEATKSFTWEARAWAEDPVHGPFGQFNQLQRENQDLKTQLLQLRNNALQIFSLPPPQLPPPSPSSSGGTNNIHILPHSRTISRGQHQGQLRENHMTVNTNRSNPNSDQLRQYDLMMSNPMFRPYCLNNNKQTPIYRPNDPEPVPVLYHPPYNPISQRPDNHDFAGASFRRVSNKHDQDQLFVFPTNLPIMPPKGDEDDLAMYGSLPRINEV</sequence>
<dbReference type="PANTHER" id="PTHR31301">
    <property type="entry name" value="LOB DOMAIN-CONTAINING PROTEIN 4-RELATED"/>
    <property type="match status" value="1"/>
</dbReference>
<comment type="caution">
    <text evidence="3">The sequence shown here is derived from an EMBL/GenBank/DDBJ whole genome shotgun (WGS) entry which is preliminary data.</text>
</comment>
<accession>A0AAV0EHI5</accession>
<evidence type="ECO:0000256" key="1">
    <source>
        <dbReference type="ARBA" id="ARBA00005474"/>
    </source>
</evidence>
<dbReference type="EMBL" id="CAMAPF010000931">
    <property type="protein sequence ID" value="CAH9123651.1"/>
    <property type="molecule type" value="Genomic_DNA"/>
</dbReference>
<organism evidence="3 4">
    <name type="scientific">Cuscuta epithymum</name>
    <dbReference type="NCBI Taxonomy" id="186058"/>
    <lineage>
        <taxon>Eukaryota</taxon>
        <taxon>Viridiplantae</taxon>
        <taxon>Streptophyta</taxon>
        <taxon>Embryophyta</taxon>
        <taxon>Tracheophyta</taxon>
        <taxon>Spermatophyta</taxon>
        <taxon>Magnoliopsida</taxon>
        <taxon>eudicotyledons</taxon>
        <taxon>Gunneridae</taxon>
        <taxon>Pentapetalae</taxon>
        <taxon>asterids</taxon>
        <taxon>lamiids</taxon>
        <taxon>Solanales</taxon>
        <taxon>Convolvulaceae</taxon>
        <taxon>Cuscuteae</taxon>
        <taxon>Cuscuta</taxon>
        <taxon>Cuscuta subgen. Cuscuta</taxon>
    </lineage>
</organism>
<dbReference type="Proteomes" id="UP001152523">
    <property type="component" value="Unassembled WGS sequence"/>
</dbReference>
<reference evidence="3" key="1">
    <citation type="submission" date="2022-07" db="EMBL/GenBank/DDBJ databases">
        <authorList>
            <person name="Macas J."/>
            <person name="Novak P."/>
            <person name="Neumann P."/>
        </authorList>
    </citation>
    <scope>NUCLEOTIDE SEQUENCE</scope>
</reference>
<feature type="domain" description="LOB" evidence="2">
    <location>
        <begin position="12"/>
        <end position="115"/>
    </location>
</feature>
<evidence type="ECO:0000259" key="2">
    <source>
        <dbReference type="PROSITE" id="PS50891"/>
    </source>
</evidence>
<gene>
    <name evidence="3" type="ORF">CEPIT_LOCUS25384</name>
</gene>
<dbReference type="AlphaFoldDB" id="A0AAV0EHI5"/>
<evidence type="ECO:0000313" key="4">
    <source>
        <dbReference type="Proteomes" id="UP001152523"/>
    </source>
</evidence>